<evidence type="ECO:0000313" key="2">
    <source>
        <dbReference type="Proteomes" id="UP000311382"/>
    </source>
</evidence>
<accession>A0A5C5G344</accession>
<evidence type="ECO:0000313" key="1">
    <source>
        <dbReference type="EMBL" id="TNY23365.1"/>
    </source>
</evidence>
<protein>
    <recommendedName>
        <fullName evidence="3">Non-haem dioxygenase N-terminal domain-containing protein</fullName>
    </recommendedName>
</protein>
<dbReference type="PANTHER" id="PTHR48420">
    <property type="entry name" value="NON-HAEM DIOXYGENASE N-TERMINAL DOMAIN-CONTAINING PROTEIN"/>
    <property type="match status" value="1"/>
</dbReference>
<dbReference type="PANTHER" id="PTHR48420:SF1">
    <property type="entry name" value="NON-HAEM DIOXYGENASE N-TERMINAL DOMAIN-CONTAINING PROTEIN"/>
    <property type="match status" value="1"/>
</dbReference>
<dbReference type="InterPro" id="IPR027443">
    <property type="entry name" value="IPNS-like_sf"/>
</dbReference>
<dbReference type="STRING" id="5288.A0A5C5G344"/>
<gene>
    <name evidence="1" type="ORF">DMC30DRAFT_347584</name>
</gene>
<dbReference type="OrthoDB" id="438224at2759"/>
<dbReference type="Proteomes" id="UP000311382">
    <property type="component" value="Unassembled WGS sequence"/>
</dbReference>
<keyword evidence="2" id="KW-1185">Reference proteome</keyword>
<reference evidence="1 2" key="1">
    <citation type="submission" date="2019-03" db="EMBL/GenBank/DDBJ databases">
        <title>Rhodosporidium diobovatum UCD-FST 08-225 genome sequencing, assembly, and annotation.</title>
        <authorList>
            <person name="Fakankun I.U."/>
            <person name="Fristensky B."/>
            <person name="Levin D.B."/>
        </authorList>
    </citation>
    <scope>NUCLEOTIDE SEQUENCE [LARGE SCALE GENOMIC DNA]</scope>
    <source>
        <strain evidence="1 2">UCD-FST 08-225</strain>
    </source>
</reference>
<dbReference type="SUPFAM" id="SSF51197">
    <property type="entry name" value="Clavaminate synthase-like"/>
    <property type="match status" value="1"/>
</dbReference>
<comment type="caution">
    <text evidence="1">The sequence shown here is derived from an EMBL/GenBank/DDBJ whole genome shotgun (WGS) entry which is preliminary data.</text>
</comment>
<evidence type="ECO:0008006" key="3">
    <source>
        <dbReference type="Google" id="ProtNLM"/>
    </source>
</evidence>
<dbReference type="Gene3D" id="2.60.120.330">
    <property type="entry name" value="B-lactam Antibiotic, Isopenicillin N Synthase, Chain"/>
    <property type="match status" value="1"/>
</dbReference>
<dbReference type="EMBL" id="SOZI01000012">
    <property type="protein sequence ID" value="TNY23365.1"/>
    <property type="molecule type" value="Genomic_DNA"/>
</dbReference>
<organism evidence="1 2">
    <name type="scientific">Rhodotorula diobovata</name>
    <dbReference type="NCBI Taxonomy" id="5288"/>
    <lineage>
        <taxon>Eukaryota</taxon>
        <taxon>Fungi</taxon>
        <taxon>Dikarya</taxon>
        <taxon>Basidiomycota</taxon>
        <taxon>Pucciniomycotina</taxon>
        <taxon>Microbotryomycetes</taxon>
        <taxon>Sporidiobolales</taxon>
        <taxon>Sporidiobolaceae</taxon>
        <taxon>Rhodotorula</taxon>
    </lineage>
</organism>
<name>A0A5C5G344_9BASI</name>
<proteinExistence type="predicted"/>
<sequence>MSSAAEPAPTVQPVVIPFPALISNDPSLPALVQKGFDSSPDSLGLVIVSDLPPEFIELRRRLLLLSDAFASLPASTREKYAHPASHFSYGWSHGKEVHNGKPDTLKGSYYNNPSQDLTPGLHDGDEPVPNIWPSGEPGLEGFEEAFKALCQLMVRVGVLVGAACDQLVGKTASAKSVEQLVRESHSSKARLLHYVRPGELRPYKPEDVDDSWCGTHIDHSLLTVLCPSMYLFHPDSPSLDPLVIPAPSRSTGLFIKTRGGKVVQASIPENCVALQTGETVELLTSRRLAATPHFRWGRVDGGKVTRETLAVFLQPNHDEVVSEDGETFGEFSARVFKRHYNDAR</sequence>
<dbReference type="AlphaFoldDB" id="A0A5C5G344"/>